<organism evidence="1 2">
    <name type="scientific">Dreissena polymorpha</name>
    <name type="common">Zebra mussel</name>
    <name type="synonym">Mytilus polymorpha</name>
    <dbReference type="NCBI Taxonomy" id="45954"/>
    <lineage>
        <taxon>Eukaryota</taxon>
        <taxon>Metazoa</taxon>
        <taxon>Spiralia</taxon>
        <taxon>Lophotrochozoa</taxon>
        <taxon>Mollusca</taxon>
        <taxon>Bivalvia</taxon>
        <taxon>Autobranchia</taxon>
        <taxon>Heteroconchia</taxon>
        <taxon>Euheterodonta</taxon>
        <taxon>Imparidentia</taxon>
        <taxon>Neoheterodontei</taxon>
        <taxon>Myida</taxon>
        <taxon>Dreissenoidea</taxon>
        <taxon>Dreissenidae</taxon>
        <taxon>Dreissena</taxon>
    </lineage>
</organism>
<gene>
    <name evidence="1" type="ORF">DPMN_006991</name>
</gene>
<accession>A0A9D4MVC4</accession>
<evidence type="ECO:0000313" key="2">
    <source>
        <dbReference type="Proteomes" id="UP000828390"/>
    </source>
</evidence>
<protein>
    <submittedName>
        <fullName evidence="1">Uncharacterized protein</fullName>
    </submittedName>
</protein>
<comment type="caution">
    <text evidence="1">The sequence shown here is derived from an EMBL/GenBank/DDBJ whole genome shotgun (WGS) entry which is preliminary data.</text>
</comment>
<keyword evidence="2" id="KW-1185">Reference proteome</keyword>
<dbReference type="Proteomes" id="UP000828390">
    <property type="component" value="Unassembled WGS sequence"/>
</dbReference>
<dbReference type="EMBL" id="JAIWYP010000001">
    <property type="protein sequence ID" value="KAH3883043.1"/>
    <property type="molecule type" value="Genomic_DNA"/>
</dbReference>
<sequence>MAGVLLVGFVVPSLENNIRLYYHYVHLVMHMDKLKLVYQKAKQEALWTENIGED</sequence>
<reference evidence="1" key="2">
    <citation type="submission" date="2020-11" db="EMBL/GenBank/DDBJ databases">
        <authorList>
            <person name="McCartney M.A."/>
            <person name="Auch B."/>
            <person name="Kono T."/>
            <person name="Mallez S."/>
            <person name="Becker A."/>
            <person name="Gohl D.M."/>
            <person name="Silverstein K.A.T."/>
            <person name="Koren S."/>
            <person name="Bechman K.B."/>
            <person name="Herman A."/>
            <person name="Abrahante J.E."/>
            <person name="Garbe J."/>
        </authorList>
    </citation>
    <scope>NUCLEOTIDE SEQUENCE</scope>
    <source>
        <strain evidence="1">Duluth1</strain>
        <tissue evidence="1">Whole animal</tissue>
    </source>
</reference>
<reference evidence="1" key="1">
    <citation type="journal article" date="2019" name="bioRxiv">
        <title>The Genome of the Zebra Mussel, Dreissena polymorpha: A Resource for Invasive Species Research.</title>
        <authorList>
            <person name="McCartney M.A."/>
            <person name="Auch B."/>
            <person name="Kono T."/>
            <person name="Mallez S."/>
            <person name="Zhang Y."/>
            <person name="Obille A."/>
            <person name="Becker A."/>
            <person name="Abrahante J.E."/>
            <person name="Garbe J."/>
            <person name="Badalamenti J.P."/>
            <person name="Herman A."/>
            <person name="Mangelson H."/>
            <person name="Liachko I."/>
            <person name="Sullivan S."/>
            <person name="Sone E.D."/>
            <person name="Koren S."/>
            <person name="Silverstein K.A.T."/>
            <person name="Beckman K.B."/>
            <person name="Gohl D.M."/>
        </authorList>
    </citation>
    <scope>NUCLEOTIDE SEQUENCE</scope>
    <source>
        <strain evidence="1">Duluth1</strain>
        <tissue evidence="1">Whole animal</tissue>
    </source>
</reference>
<evidence type="ECO:0000313" key="1">
    <source>
        <dbReference type="EMBL" id="KAH3883043.1"/>
    </source>
</evidence>
<dbReference type="AlphaFoldDB" id="A0A9D4MVC4"/>
<proteinExistence type="predicted"/>
<name>A0A9D4MVC4_DREPO</name>